<dbReference type="KEGG" id="foc:127751936"/>
<keyword evidence="1" id="KW-1185">Reference proteome</keyword>
<dbReference type="GeneID" id="127751936"/>
<gene>
    <name evidence="2" type="primary">LOC127751936</name>
</gene>
<dbReference type="AlphaFoldDB" id="A0A9C6XAU2"/>
<reference evidence="2" key="1">
    <citation type="journal article" date="2018" name="Proc. Natl. Acad. Sci. U.S.A.">
        <title>Phylogenomics and the evolution of hemipteroid insects.</title>
        <authorList>
            <person name="Johnson K.P."/>
            <person name="Dietrich C.H."/>
            <person name="Friedrich F."/>
            <person name="Beutel R.G."/>
            <person name="Wipfler B."/>
            <person name="Peters R.S."/>
            <person name="Allen J.M."/>
            <person name="Petersen M."/>
            <person name="Donath A."/>
            <person name="Walden K.K."/>
            <person name="Kozlov A.M."/>
            <person name="Podsiadlowski L."/>
            <person name="Mayer C."/>
            <person name="Meusemann K."/>
            <person name="Vasilikopoulos A."/>
            <person name="Waterhouse R.M."/>
            <person name="Cameron S.L."/>
            <person name="Weirauch C."/>
            <person name="Swanson D.R."/>
            <person name="Percy D.M."/>
            <person name="Hardy N.B."/>
            <person name="Terry I."/>
            <person name="Liu S."/>
            <person name="Zhou X."/>
            <person name="Misof B."/>
            <person name="Robertson H.M."/>
            <person name="Yoshizawa K."/>
        </authorList>
    </citation>
    <scope>NUCLEOTIDE SEQUENCE</scope>
    <source>
        <tissue evidence="2">Whole organism</tissue>
    </source>
</reference>
<sequence>MEATQGNILGRTQGHQVTLASTMYIMVILHKDLQAIQAIQTTQDIQATQFIIANFPDPTTQARAIQDNQDTLVRDTQVKAIQGFQAQVKIILVATLLRPIQGTLDLDILAQVILVLGILDQGTPDQVILDPLTAHLVTLAKATQEVLVTLAQVTQEDLDTPAQVILDLDIRATQVRATQVLAIHPATPDQDIPRLFTQHQVILDLEDTPTQATLDLGILAQDTPDPVTHLLTPVRVILDKAILGTGTQARTTREQVIRGNTWGKGTLVNIQANTPASTQGILGIQSVIRVILVAVINPSPILVQIILHRGTLHPHHTVRATLHLQAHTHQVTPPLQARAHLLECT</sequence>
<name>A0A9C6XAU2_FRAOC</name>
<protein>
    <submittedName>
        <fullName evidence="2">Uncharacterized protein LOC127751936</fullName>
    </submittedName>
</protein>
<dbReference type="Proteomes" id="UP000504606">
    <property type="component" value="Unplaced"/>
</dbReference>
<accession>A0A9C6XAU2</accession>
<proteinExistence type="predicted"/>
<organism evidence="1 2">
    <name type="scientific">Frankliniella occidentalis</name>
    <name type="common">Western flower thrips</name>
    <name type="synonym">Euthrips occidentalis</name>
    <dbReference type="NCBI Taxonomy" id="133901"/>
    <lineage>
        <taxon>Eukaryota</taxon>
        <taxon>Metazoa</taxon>
        <taxon>Ecdysozoa</taxon>
        <taxon>Arthropoda</taxon>
        <taxon>Hexapoda</taxon>
        <taxon>Insecta</taxon>
        <taxon>Pterygota</taxon>
        <taxon>Neoptera</taxon>
        <taxon>Paraneoptera</taxon>
        <taxon>Thysanoptera</taxon>
        <taxon>Terebrantia</taxon>
        <taxon>Thripoidea</taxon>
        <taxon>Thripidae</taxon>
        <taxon>Frankliniella</taxon>
    </lineage>
</organism>
<dbReference type="RefSeq" id="XP_052132213.1">
    <property type="nucleotide sequence ID" value="XM_052276253.1"/>
</dbReference>
<evidence type="ECO:0000313" key="1">
    <source>
        <dbReference type="Proteomes" id="UP000504606"/>
    </source>
</evidence>
<evidence type="ECO:0000313" key="2">
    <source>
        <dbReference type="RefSeq" id="XP_052132213.1"/>
    </source>
</evidence>
<reference evidence="2" key="2">
    <citation type="submission" date="2025-08" db="UniProtKB">
        <authorList>
            <consortium name="RefSeq"/>
        </authorList>
    </citation>
    <scope>IDENTIFICATION</scope>
    <source>
        <tissue evidence="2">Whole organism</tissue>
    </source>
</reference>